<keyword evidence="3 7" id="KW-0812">Transmembrane</keyword>
<keyword evidence="10" id="KW-1185">Reference proteome</keyword>
<dbReference type="PANTHER" id="PTHR42718:SF9">
    <property type="entry name" value="MAJOR FACILITATOR SUPERFAMILY MULTIDRUG TRANSPORTER MFSC"/>
    <property type="match status" value="1"/>
</dbReference>
<evidence type="ECO:0000259" key="8">
    <source>
        <dbReference type="PROSITE" id="PS50850"/>
    </source>
</evidence>
<feature type="transmembrane region" description="Helical" evidence="7">
    <location>
        <begin position="119"/>
        <end position="136"/>
    </location>
</feature>
<dbReference type="GO" id="GO:0022857">
    <property type="term" value="F:transmembrane transporter activity"/>
    <property type="evidence" value="ECO:0007669"/>
    <property type="project" value="InterPro"/>
</dbReference>
<evidence type="ECO:0000313" key="10">
    <source>
        <dbReference type="Proteomes" id="UP000000598"/>
    </source>
</evidence>
<dbReference type="Proteomes" id="UP000000598">
    <property type="component" value="Chromosome C"/>
</dbReference>
<sequence>MPSEKSVTFPKGSLFHQDTLKHLKFICILIACGLDLASVGAMIVLVTDIETRFNVSHTQSGWALTSYVITFAGFIAFFGRVGDIVGNGIMMCVFSVIFGIFSLLCAVVPNFIAFTVFRAFQGMAGAGIVPCAYALVNKMFQGPNLQRYFSILSSVISAMAGVGFIIGGAFGETALGYKSFFYFLFAASLATAAVICVLIGYPELLLNRHSYKEKFQRVYKLDVIGCLLFISGSILLVVGLTQGGESWNDPTAYVPLAVSIVLLIIFFMWNLGYAVVLKLIKPISTHKGYAYMESVNLLIPKNLMFSHNFIPVLLATFFLFCGFMVVMYVIANYSATVEGNSMIVASIKIIPMISGLVLANGTVAYKQDLFKPKNALVVGSFISILGGAFFVPIKYVDDNLFWKLFFMGGFFTGLGGAFFFCYMITMAIGDAPDQYKALAGGIVQTSGQFGNEVSLSIVISLLGNQTTDKADLRDRFQNASYIVITAATISTLVSLFLVKGPLESSGDEEKQLSECSESTTSSNSNPENQIETVMVICPDTRDKKEETVDQYLA</sequence>
<dbReference type="PANTHER" id="PTHR42718">
    <property type="entry name" value="MAJOR FACILITATOR SUPERFAMILY MULTIDRUG TRANSPORTER MFSC"/>
    <property type="match status" value="1"/>
</dbReference>
<dbReference type="eggNOG" id="KOG0254">
    <property type="taxonomic scope" value="Eukaryota"/>
</dbReference>
<dbReference type="InParanoid" id="F2Z636"/>
<evidence type="ECO:0000256" key="3">
    <source>
        <dbReference type="ARBA" id="ARBA00022692"/>
    </source>
</evidence>
<evidence type="ECO:0000256" key="6">
    <source>
        <dbReference type="SAM" id="MobiDB-lite"/>
    </source>
</evidence>
<feature type="transmembrane region" description="Helical" evidence="7">
    <location>
        <begin position="59"/>
        <end position="79"/>
    </location>
</feature>
<organism evidence="9 10">
    <name type="scientific">Kluyveromyces lactis (strain ATCC 8585 / CBS 2359 / DSM 70799 / NBRC 1267 / NRRL Y-1140 / WM37)</name>
    <name type="common">Yeast</name>
    <name type="synonym">Candida sphaerica</name>
    <dbReference type="NCBI Taxonomy" id="284590"/>
    <lineage>
        <taxon>Eukaryota</taxon>
        <taxon>Fungi</taxon>
        <taxon>Dikarya</taxon>
        <taxon>Ascomycota</taxon>
        <taxon>Saccharomycotina</taxon>
        <taxon>Saccharomycetes</taxon>
        <taxon>Saccharomycetales</taxon>
        <taxon>Saccharomycetaceae</taxon>
        <taxon>Kluyveromyces</taxon>
    </lineage>
</organism>
<dbReference type="HOGENOM" id="CLU_000960_29_0_1"/>
<dbReference type="InterPro" id="IPR011701">
    <property type="entry name" value="MFS"/>
</dbReference>
<keyword evidence="5 7" id="KW-0472">Membrane</keyword>
<feature type="transmembrane region" description="Helical" evidence="7">
    <location>
        <begin position="91"/>
        <end position="113"/>
    </location>
</feature>
<feature type="domain" description="Major facilitator superfamily (MFS) profile" evidence="8">
    <location>
        <begin position="24"/>
        <end position="502"/>
    </location>
</feature>
<gene>
    <name evidence="9" type="ORF">KLLA0_C18931g</name>
</gene>
<feature type="transmembrane region" description="Helical" evidence="7">
    <location>
        <begin position="309"/>
        <end position="331"/>
    </location>
</feature>
<dbReference type="SUPFAM" id="SSF103473">
    <property type="entry name" value="MFS general substrate transporter"/>
    <property type="match status" value="1"/>
</dbReference>
<comment type="subcellular location">
    <subcellularLocation>
        <location evidence="1">Membrane</location>
        <topology evidence="1">Multi-pass membrane protein</topology>
    </subcellularLocation>
</comment>
<evidence type="ECO:0000313" key="9">
    <source>
        <dbReference type="EMBL" id="CAH01895.1"/>
    </source>
</evidence>
<dbReference type="InterPro" id="IPR020846">
    <property type="entry name" value="MFS_dom"/>
</dbReference>
<dbReference type="Gene3D" id="1.20.1250.20">
    <property type="entry name" value="MFS general substrate transporter like domains"/>
    <property type="match status" value="2"/>
</dbReference>
<dbReference type="EMBL" id="CR382123">
    <property type="protein sequence ID" value="CAH01895.1"/>
    <property type="molecule type" value="Genomic_DNA"/>
</dbReference>
<protein>
    <submittedName>
        <fullName evidence="9">KLLA0C18931p</fullName>
    </submittedName>
</protein>
<evidence type="ECO:0000256" key="7">
    <source>
        <dbReference type="SAM" id="Phobius"/>
    </source>
</evidence>
<dbReference type="GeneID" id="2892277"/>
<accession>F2Z636</accession>
<dbReference type="RefSeq" id="XP_453044.1">
    <property type="nucleotide sequence ID" value="XM_453044.1"/>
</dbReference>
<feature type="transmembrane region" description="Helical" evidence="7">
    <location>
        <begin position="375"/>
        <end position="393"/>
    </location>
</feature>
<feature type="transmembrane region" description="Helical" evidence="7">
    <location>
        <begin position="479"/>
        <end position="498"/>
    </location>
</feature>
<dbReference type="Pfam" id="PF07690">
    <property type="entry name" value="MFS_1"/>
    <property type="match status" value="1"/>
</dbReference>
<evidence type="ECO:0000256" key="5">
    <source>
        <dbReference type="ARBA" id="ARBA00023136"/>
    </source>
</evidence>
<reference evidence="9 10" key="1">
    <citation type="journal article" date="2004" name="Nature">
        <title>Genome evolution in yeasts.</title>
        <authorList>
            <consortium name="Genolevures"/>
            <person name="Dujon B."/>
            <person name="Sherman D."/>
            <person name="Fischer G."/>
            <person name="Durrens P."/>
            <person name="Casaregola S."/>
            <person name="Lafontaine I."/>
            <person name="de Montigny J."/>
            <person name="Marck C."/>
            <person name="Neuveglise C."/>
            <person name="Talla E."/>
            <person name="Goffard N."/>
            <person name="Frangeul L."/>
            <person name="Aigle M."/>
            <person name="Anthouard V."/>
            <person name="Babour A."/>
            <person name="Barbe V."/>
            <person name="Barnay S."/>
            <person name="Blanchin S."/>
            <person name="Beckerich J.M."/>
            <person name="Beyne E."/>
            <person name="Bleykasten C."/>
            <person name="Boisrame A."/>
            <person name="Boyer J."/>
            <person name="Cattolico L."/>
            <person name="Confanioleri F."/>
            <person name="de Daruvar A."/>
            <person name="Despons L."/>
            <person name="Fabre E."/>
            <person name="Fairhead C."/>
            <person name="Ferry-Dumazet H."/>
            <person name="Groppi A."/>
            <person name="Hantraye F."/>
            <person name="Hennequin C."/>
            <person name="Jauniaux N."/>
            <person name="Joyet P."/>
            <person name="Kachouri R."/>
            <person name="Kerrest A."/>
            <person name="Koszul R."/>
            <person name="Lemaire M."/>
            <person name="Lesur I."/>
            <person name="Ma L."/>
            <person name="Muller H."/>
            <person name="Nicaud J.M."/>
            <person name="Nikolski M."/>
            <person name="Oztas S."/>
            <person name="Ozier-Kalogeropoulos O."/>
            <person name="Pellenz S."/>
            <person name="Potier S."/>
            <person name="Richard G.F."/>
            <person name="Straub M.L."/>
            <person name="Suleau A."/>
            <person name="Swennene D."/>
            <person name="Tekaia F."/>
            <person name="Wesolowski-Louvel M."/>
            <person name="Westhof E."/>
            <person name="Wirth B."/>
            <person name="Zeniou-Meyer M."/>
            <person name="Zivanovic I."/>
            <person name="Bolotin-Fukuhara M."/>
            <person name="Thierry A."/>
            <person name="Bouchier C."/>
            <person name="Caudron B."/>
            <person name="Scarpelli C."/>
            <person name="Gaillardin C."/>
            <person name="Weissenbach J."/>
            <person name="Wincker P."/>
            <person name="Souciet J.L."/>
        </authorList>
    </citation>
    <scope>NUCLEOTIDE SEQUENCE [LARGE SCALE GENOMIC DNA]</scope>
    <source>
        <strain evidence="10">ATCC 8585 / CBS 2359 / DSM 70799 / NBRC 1267 / NRRL Y-1140 / WM37</strain>
    </source>
</reference>
<dbReference type="KEGG" id="kla:KLLA0_C18931g"/>
<evidence type="ECO:0000256" key="2">
    <source>
        <dbReference type="ARBA" id="ARBA00022448"/>
    </source>
</evidence>
<dbReference type="PaxDb" id="284590-F2Z636"/>
<dbReference type="CDD" id="cd17476">
    <property type="entry name" value="MFS_Amf1_MDR_like"/>
    <property type="match status" value="1"/>
</dbReference>
<feature type="transmembrane region" description="Helical" evidence="7">
    <location>
        <begin position="180"/>
        <end position="201"/>
    </location>
</feature>
<dbReference type="OMA" id="GMFGPVM"/>
<dbReference type="GO" id="GO:0016020">
    <property type="term" value="C:membrane"/>
    <property type="evidence" value="ECO:0007669"/>
    <property type="project" value="UniProtKB-SubCell"/>
</dbReference>
<dbReference type="AlphaFoldDB" id="F2Z636"/>
<feature type="transmembrane region" description="Helical" evidence="7">
    <location>
        <begin position="221"/>
        <end position="240"/>
    </location>
</feature>
<feature type="transmembrane region" description="Helical" evidence="7">
    <location>
        <begin position="343"/>
        <end position="363"/>
    </location>
</feature>
<name>F2Z636_KLULA</name>
<feature type="transmembrane region" description="Helical" evidence="7">
    <location>
        <begin position="405"/>
        <end position="428"/>
    </location>
</feature>
<keyword evidence="4 7" id="KW-1133">Transmembrane helix</keyword>
<dbReference type="PROSITE" id="PS50850">
    <property type="entry name" value="MFS"/>
    <property type="match status" value="1"/>
</dbReference>
<keyword evidence="2" id="KW-0813">Transport</keyword>
<dbReference type="STRING" id="284590.F2Z636"/>
<dbReference type="InterPro" id="IPR036259">
    <property type="entry name" value="MFS_trans_sf"/>
</dbReference>
<feature type="transmembrane region" description="Helical" evidence="7">
    <location>
        <begin position="148"/>
        <end position="168"/>
    </location>
</feature>
<feature type="region of interest" description="Disordered" evidence="6">
    <location>
        <begin position="506"/>
        <end position="530"/>
    </location>
</feature>
<feature type="transmembrane region" description="Helical" evidence="7">
    <location>
        <begin position="252"/>
        <end position="277"/>
    </location>
</feature>
<evidence type="ECO:0000256" key="1">
    <source>
        <dbReference type="ARBA" id="ARBA00004141"/>
    </source>
</evidence>
<evidence type="ECO:0000256" key="4">
    <source>
        <dbReference type="ARBA" id="ARBA00022989"/>
    </source>
</evidence>
<feature type="compositionally biased region" description="Low complexity" evidence="6">
    <location>
        <begin position="513"/>
        <end position="525"/>
    </location>
</feature>
<proteinExistence type="predicted"/>
<feature type="transmembrane region" description="Helical" evidence="7">
    <location>
        <begin position="25"/>
        <end position="47"/>
    </location>
</feature>